<reference evidence="1 2" key="1">
    <citation type="submission" date="2024-02" db="EMBL/GenBank/DDBJ databases">
        <title>Complete sequences of two Paenibacillus sp. strains and one Lysinibacillus strain isolated from the environment on STAA medium highlight biotechnological potential.</title>
        <authorList>
            <person name="Attere S.A."/>
            <person name="Piche L.C."/>
            <person name="Intertaglia L."/>
            <person name="Lami R."/>
            <person name="Charette S.J."/>
            <person name="Vincent A.T."/>
        </authorList>
    </citation>
    <scope>NUCLEOTIDE SEQUENCE [LARGE SCALE GENOMIC DNA]</scope>
    <source>
        <strain evidence="1 2">Y5S-7</strain>
        <plasmid evidence="1 2">pY5S7-2</plasmid>
    </source>
</reference>
<sequence length="53" mass="6206">MSKQKVTKPGKGKGVGFDRKVLKEIHKSSMSKDARDYILGQMGWKKYYEHNYK</sequence>
<protein>
    <submittedName>
        <fullName evidence="1">Uncharacterized protein</fullName>
    </submittedName>
</protein>
<dbReference type="AlphaFoldDB" id="A0ABD8B378"/>
<geneLocation type="plasmid" evidence="1 2">
    <name>pY5S7-2</name>
</geneLocation>
<gene>
    <name evidence="1" type="ORF">V6668_31810</name>
</gene>
<dbReference type="Proteomes" id="UP001364764">
    <property type="component" value="Plasmid pY5S7-2"/>
</dbReference>
<accession>A0ABD8B378</accession>
<evidence type="ECO:0000313" key="2">
    <source>
        <dbReference type="Proteomes" id="UP001364764"/>
    </source>
</evidence>
<dbReference type="EMBL" id="CP145894">
    <property type="protein sequence ID" value="WWP24143.1"/>
    <property type="molecule type" value="Genomic_DNA"/>
</dbReference>
<organism evidence="1 2">
    <name type="scientific">Paenibacillus amylolyticus</name>
    <dbReference type="NCBI Taxonomy" id="1451"/>
    <lineage>
        <taxon>Bacteria</taxon>
        <taxon>Bacillati</taxon>
        <taxon>Bacillota</taxon>
        <taxon>Bacilli</taxon>
        <taxon>Bacillales</taxon>
        <taxon>Paenibacillaceae</taxon>
        <taxon>Paenibacillus</taxon>
    </lineage>
</organism>
<name>A0ABD8B378_PAEAM</name>
<dbReference type="RefSeq" id="WP_338709234.1">
    <property type="nucleotide sequence ID" value="NZ_CP145894.1"/>
</dbReference>
<evidence type="ECO:0000313" key="1">
    <source>
        <dbReference type="EMBL" id="WWP24143.1"/>
    </source>
</evidence>
<proteinExistence type="predicted"/>
<keyword evidence="1" id="KW-0614">Plasmid</keyword>
<dbReference type="GeneID" id="93480161"/>